<accession>A7HZF4</accession>
<sequence>MREIKYDDIVEAVANLCKQACCIVTPDMKEAFRSAAVKEISPLGKDIISKIIQNGKIAEEKHMPICQDTGMSVVFLEVGQDVHVIGGYIEDAINDGIAKGYTEGYLRKSVVNEPIYERKNTGDNTPAVINTRIIKGDKIRIKVAPKGFGSENKSMLKMLVPADGLEGVKKLFLEAVKYAGPNSCPPLVIGVGIGGTMDKAALLAKIAAVREVDSKNPDPRYAKLEDELLELANKTGVGPQGLGGITTALKVNVEWYPTHIAGLPVAININCHAARHASIEL</sequence>
<reference evidence="9" key="1">
    <citation type="submission" date="2007-07" db="EMBL/GenBank/DDBJ databases">
        <title>Complete genome sequence of Campylobacter hominis ATCC BAA-381, a commensal isolated from the human gastrointestinal tract.</title>
        <authorList>
            <person name="Fouts D.E."/>
            <person name="Mongodin E.F."/>
            <person name="Puiu D."/>
            <person name="Sebastian Y."/>
            <person name="Miller W.G."/>
            <person name="Mandrell R.E."/>
            <person name="Nelson K.E."/>
        </authorList>
    </citation>
    <scope>NUCLEOTIDE SEQUENCE [LARGE SCALE GENOMIC DNA]</scope>
    <source>
        <strain evidence="9">ATCC BAA-381 / DSM 21671 / CCUG 45161 / LMG 19568 / NCTC 13146 / CH001A</strain>
    </source>
</reference>
<dbReference type="Proteomes" id="UP000002407">
    <property type="component" value="Chromosome"/>
</dbReference>
<keyword evidence="4" id="KW-0408">Iron</keyword>
<gene>
    <name evidence="8" type="primary">ttdA</name>
    <name evidence="8" type="ordered locus">CHAB381_0023</name>
</gene>
<keyword evidence="6" id="KW-0456">Lyase</keyword>
<evidence type="ECO:0000256" key="6">
    <source>
        <dbReference type="ARBA" id="ARBA00023239"/>
    </source>
</evidence>
<keyword evidence="5" id="KW-0411">Iron-sulfur</keyword>
<evidence type="ECO:0000256" key="1">
    <source>
        <dbReference type="ARBA" id="ARBA00008876"/>
    </source>
</evidence>
<comment type="similarity">
    <text evidence="1">Belongs to the class-I fumarase family.</text>
</comment>
<keyword evidence="9" id="KW-1185">Reference proteome</keyword>
<evidence type="ECO:0000259" key="7">
    <source>
        <dbReference type="Pfam" id="PF05681"/>
    </source>
</evidence>
<dbReference type="GO" id="GO:0051539">
    <property type="term" value="F:4 iron, 4 sulfur cluster binding"/>
    <property type="evidence" value="ECO:0007669"/>
    <property type="project" value="UniProtKB-KW"/>
</dbReference>
<evidence type="ECO:0000256" key="4">
    <source>
        <dbReference type="ARBA" id="ARBA00023004"/>
    </source>
</evidence>
<dbReference type="OrthoDB" id="9798978at2"/>
<dbReference type="NCBIfam" id="TIGR00722">
    <property type="entry name" value="ttdA_fumA_fumB"/>
    <property type="match status" value="1"/>
</dbReference>
<dbReference type="AlphaFoldDB" id="A7HZF4"/>
<dbReference type="InterPro" id="IPR051208">
    <property type="entry name" value="Class-I_Fumarase/Tartrate_DH"/>
</dbReference>
<dbReference type="NCBIfam" id="NF004885">
    <property type="entry name" value="PRK06246.1"/>
    <property type="match status" value="1"/>
</dbReference>
<protein>
    <submittedName>
        <fullName evidence="8">Fumarase</fullName>
    </submittedName>
</protein>
<dbReference type="STRING" id="360107.CHAB381_0023"/>
<dbReference type="PANTHER" id="PTHR30389">
    <property type="entry name" value="FUMARATE HYDRATASE-RELATED"/>
    <property type="match status" value="1"/>
</dbReference>
<dbReference type="RefSeq" id="WP_011991492.1">
    <property type="nucleotide sequence ID" value="NC_009714.1"/>
</dbReference>
<dbReference type="InterPro" id="IPR004646">
    <property type="entry name" value="Fe-S_hydro-lyase_TtdA-typ_cat"/>
</dbReference>
<dbReference type="eggNOG" id="COG1951">
    <property type="taxonomic scope" value="Bacteria"/>
</dbReference>
<dbReference type="PANTHER" id="PTHR30389:SF17">
    <property type="entry name" value="L(+)-TARTRATE DEHYDRATASE SUBUNIT ALPHA-RELATED"/>
    <property type="match status" value="1"/>
</dbReference>
<feature type="domain" description="Fe-S hydro-lyase tartrate dehydratase alpha-type catalytic" evidence="7">
    <location>
        <begin position="11"/>
        <end position="279"/>
    </location>
</feature>
<evidence type="ECO:0000256" key="5">
    <source>
        <dbReference type="ARBA" id="ARBA00023014"/>
    </source>
</evidence>
<evidence type="ECO:0000256" key="2">
    <source>
        <dbReference type="ARBA" id="ARBA00022485"/>
    </source>
</evidence>
<dbReference type="KEGG" id="cha:CHAB381_0023"/>
<name>A7HZF4_CAMHC</name>
<keyword evidence="3" id="KW-0479">Metal-binding</keyword>
<evidence type="ECO:0000313" key="8">
    <source>
        <dbReference type="EMBL" id="ABS52238.1"/>
    </source>
</evidence>
<proteinExistence type="inferred from homology"/>
<dbReference type="GO" id="GO:0046872">
    <property type="term" value="F:metal ion binding"/>
    <property type="evidence" value="ECO:0007669"/>
    <property type="project" value="UniProtKB-KW"/>
</dbReference>
<keyword evidence="2" id="KW-0004">4Fe-4S</keyword>
<dbReference type="EMBL" id="CP000776">
    <property type="protein sequence ID" value="ABS52238.1"/>
    <property type="molecule type" value="Genomic_DNA"/>
</dbReference>
<dbReference type="HOGENOM" id="CLU_041245_0_0_7"/>
<dbReference type="Pfam" id="PF05681">
    <property type="entry name" value="Fumerase"/>
    <property type="match status" value="1"/>
</dbReference>
<evidence type="ECO:0000313" key="9">
    <source>
        <dbReference type="Proteomes" id="UP000002407"/>
    </source>
</evidence>
<evidence type="ECO:0000256" key="3">
    <source>
        <dbReference type="ARBA" id="ARBA00022723"/>
    </source>
</evidence>
<dbReference type="GO" id="GO:0016829">
    <property type="term" value="F:lyase activity"/>
    <property type="evidence" value="ECO:0007669"/>
    <property type="project" value="UniProtKB-KW"/>
</dbReference>
<organism evidence="8 9">
    <name type="scientific">Campylobacter hominis (strain ATCC BAA-381 / DSM 21671 / CCUG 45161 / LMG 19568 / NCTC 13146 / CH001A)</name>
    <dbReference type="NCBI Taxonomy" id="360107"/>
    <lineage>
        <taxon>Bacteria</taxon>
        <taxon>Pseudomonadati</taxon>
        <taxon>Campylobacterota</taxon>
        <taxon>Epsilonproteobacteria</taxon>
        <taxon>Campylobacterales</taxon>
        <taxon>Campylobacteraceae</taxon>
        <taxon>Campylobacter</taxon>
    </lineage>
</organism>